<evidence type="ECO:0000313" key="1">
    <source>
        <dbReference type="EMBL" id="KAJ3007871.1"/>
    </source>
</evidence>
<protein>
    <submittedName>
        <fullName evidence="1">Uncharacterized protein</fullName>
    </submittedName>
</protein>
<dbReference type="EMBL" id="JANSHE010000703">
    <property type="protein sequence ID" value="KAJ3007871.1"/>
    <property type="molecule type" value="Genomic_DNA"/>
</dbReference>
<sequence>MVEHFDDPIATSEAQALACKKYLVYLDHGIDLPFPTNRWFRFEVSLIGTTLRPEDRAKGITSDMAIPVYPNDTHPTGRSPLYPEKPFPFPNCYHWIETMARIRIRRKPEQYDETNAISLSARQHVMIDELFAEDYQRIEAFERNELATIMEDELTDSAATAAPDNRRLPPVTLHPGSSTTADSRLSAPSTYLPPYSVGEGRDGGESSNASLRDPPKYDPTVQMLFDMDIFNLSHDENAEFLPLVDLWFELDEHLSPDTIPNPLEFYGERDAIARVVRDARIRCPKVPTPSRNDDRMSIGSDSDSASQVDEHPDGDDAYAQPDLCEDEDHTVPELSPGQDGDHLLWGDLPRDQSHWISSEVSRAGAHVQKETLKSQQKARGFLRHISSTFKLPFLPYWP</sequence>
<dbReference type="Proteomes" id="UP001144978">
    <property type="component" value="Unassembled WGS sequence"/>
</dbReference>
<name>A0ACC1Q337_9APHY</name>
<gene>
    <name evidence="1" type="ORF">NUW54_g3375</name>
</gene>
<accession>A0ACC1Q337</accession>
<proteinExistence type="predicted"/>
<reference evidence="1" key="1">
    <citation type="submission" date="2022-08" db="EMBL/GenBank/DDBJ databases">
        <title>Genome Sequence of Pycnoporus sanguineus.</title>
        <authorList>
            <person name="Buettner E."/>
        </authorList>
    </citation>
    <scope>NUCLEOTIDE SEQUENCE</scope>
    <source>
        <strain evidence="1">CG-C14</strain>
    </source>
</reference>
<keyword evidence="2" id="KW-1185">Reference proteome</keyword>
<comment type="caution">
    <text evidence="1">The sequence shown here is derived from an EMBL/GenBank/DDBJ whole genome shotgun (WGS) entry which is preliminary data.</text>
</comment>
<evidence type="ECO:0000313" key="2">
    <source>
        <dbReference type="Proteomes" id="UP001144978"/>
    </source>
</evidence>
<organism evidence="1 2">
    <name type="scientific">Trametes sanguinea</name>
    <dbReference type="NCBI Taxonomy" id="158606"/>
    <lineage>
        <taxon>Eukaryota</taxon>
        <taxon>Fungi</taxon>
        <taxon>Dikarya</taxon>
        <taxon>Basidiomycota</taxon>
        <taxon>Agaricomycotina</taxon>
        <taxon>Agaricomycetes</taxon>
        <taxon>Polyporales</taxon>
        <taxon>Polyporaceae</taxon>
        <taxon>Trametes</taxon>
    </lineage>
</organism>